<protein>
    <submittedName>
        <fullName evidence="7">ABC transporter substrate-binding protein</fullName>
    </submittedName>
</protein>
<dbReference type="OrthoDB" id="9803988at2"/>
<comment type="subcellular location">
    <subcellularLocation>
        <location evidence="1">Periplasm</location>
    </subcellularLocation>
</comment>
<dbReference type="Gene3D" id="3.40.190.10">
    <property type="entry name" value="Periplasmic binding protein-like II"/>
    <property type="match status" value="1"/>
</dbReference>
<dbReference type="GO" id="GO:0030288">
    <property type="term" value="C:outer membrane-bounded periplasmic space"/>
    <property type="evidence" value="ECO:0007669"/>
    <property type="project" value="UniProtKB-ARBA"/>
</dbReference>
<keyword evidence="8" id="KW-1185">Reference proteome</keyword>
<feature type="signal peptide" evidence="5">
    <location>
        <begin position="1"/>
        <end position="22"/>
    </location>
</feature>
<comment type="caution">
    <text evidence="7">The sequence shown here is derived from an EMBL/GenBank/DDBJ whole genome shotgun (WGS) entry which is preliminary data.</text>
</comment>
<organism evidence="7 8">
    <name type="scientific">Bosea caraganae</name>
    <dbReference type="NCBI Taxonomy" id="2763117"/>
    <lineage>
        <taxon>Bacteria</taxon>
        <taxon>Pseudomonadati</taxon>
        <taxon>Pseudomonadota</taxon>
        <taxon>Alphaproteobacteria</taxon>
        <taxon>Hyphomicrobiales</taxon>
        <taxon>Boseaceae</taxon>
        <taxon>Bosea</taxon>
    </lineage>
</organism>
<dbReference type="PANTHER" id="PTHR30290:SF9">
    <property type="entry name" value="OLIGOPEPTIDE-BINDING PROTEIN APPA"/>
    <property type="match status" value="1"/>
</dbReference>
<dbReference type="SUPFAM" id="SSF53850">
    <property type="entry name" value="Periplasmic binding protein-like II"/>
    <property type="match status" value="1"/>
</dbReference>
<dbReference type="Gene3D" id="3.90.76.10">
    <property type="entry name" value="Dipeptide-binding Protein, Domain 1"/>
    <property type="match status" value="1"/>
</dbReference>
<dbReference type="Gene3D" id="3.10.105.10">
    <property type="entry name" value="Dipeptide-binding Protein, Domain 3"/>
    <property type="match status" value="1"/>
</dbReference>
<proteinExistence type="inferred from homology"/>
<dbReference type="AlphaFoldDB" id="A0A370L9N1"/>
<dbReference type="InterPro" id="IPR000914">
    <property type="entry name" value="SBP_5_dom"/>
</dbReference>
<dbReference type="CDD" id="cd08498">
    <property type="entry name" value="PBP2_NikA_DppA_OppA_like_2"/>
    <property type="match status" value="1"/>
</dbReference>
<keyword evidence="4 5" id="KW-0732">Signal</keyword>
<dbReference type="Proteomes" id="UP000255207">
    <property type="component" value="Unassembled WGS sequence"/>
</dbReference>
<evidence type="ECO:0000256" key="1">
    <source>
        <dbReference type="ARBA" id="ARBA00004418"/>
    </source>
</evidence>
<evidence type="ECO:0000256" key="2">
    <source>
        <dbReference type="ARBA" id="ARBA00005695"/>
    </source>
</evidence>
<feature type="chain" id="PRO_5030068517" evidence="5">
    <location>
        <begin position="23"/>
        <end position="537"/>
    </location>
</feature>
<dbReference type="RefSeq" id="WP_114828565.1">
    <property type="nucleotide sequence ID" value="NZ_QQTO01000001.1"/>
</dbReference>
<name>A0A370L9N1_9HYPH</name>
<keyword evidence="3" id="KW-0813">Transport</keyword>
<dbReference type="InterPro" id="IPR030678">
    <property type="entry name" value="Peptide/Ni-bd"/>
</dbReference>
<dbReference type="GO" id="GO:0043190">
    <property type="term" value="C:ATP-binding cassette (ABC) transporter complex"/>
    <property type="evidence" value="ECO:0007669"/>
    <property type="project" value="InterPro"/>
</dbReference>
<dbReference type="GO" id="GO:1904680">
    <property type="term" value="F:peptide transmembrane transporter activity"/>
    <property type="evidence" value="ECO:0007669"/>
    <property type="project" value="TreeGrafter"/>
</dbReference>
<accession>A0A370L9N1</accession>
<reference evidence="8" key="1">
    <citation type="submission" date="2018-07" db="EMBL/GenBank/DDBJ databases">
        <authorList>
            <person name="Safronova V.I."/>
            <person name="Chirak E.R."/>
            <person name="Sazanova A.L."/>
        </authorList>
    </citation>
    <scope>NUCLEOTIDE SEQUENCE [LARGE SCALE GENOMIC DNA]</scope>
    <source>
        <strain evidence="8">RCAM04685</strain>
    </source>
</reference>
<dbReference type="EMBL" id="QQTP01000003">
    <property type="protein sequence ID" value="RDJ26682.1"/>
    <property type="molecule type" value="Genomic_DNA"/>
</dbReference>
<evidence type="ECO:0000313" key="8">
    <source>
        <dbReference type="Proteomes" id="UP000255207"/>
    </source>
</evidence>
<dbReference type="Pfam" id="PF00496">
    <property type="entry name" value="SBP_bac_5"/>
    <property type="match status" value="1"/>
</dbReference>
<dbReference type="PIRSF" id="PIRSF002741">
    <property type="entry name" value="MppA"/>
    <property type="match status" value="1"/>
</dbReference>
<evidence type="ECO:0000256" key="4">
    <source>
        <dbReference type="ARBA" id="ARBA00022729"/>
    </source>
</evidence>
<dbReference type="InterPro" id="IPR039424">
    <property type="entry name" value="SBP_5"/>
</dbReference>
<sequence length="537" mass="58323">MRQSLFAAAFAALCLPATAVSAQTLRIALASEPTAVDPHYHDLTPNNALAQHIFDSLVSQDEQQKLHPSLASSWENDGKNRWTFKLRQGVKFSNGKPFTAEDVVFTFCRTLKNETKVSDSFADVTGNFASVETPDPQTLVISTTNPEPLLPNLLSALSILSAGIVEHGPISYDVAKNCGVTGPWPTVSGFNDGTLAIGTGPYKLKSYVRGSAIELERNPTYWGKAEPWASVRLLPVSNAGPRLAGLLAGDYDVIENPAARDLGRIRGDKRFGHVVTPSTRVIYLQLDVARDQSPFVKSEDGKNPLKDPRVRQAMSLAIDRDAIVKRIMDGAAEPAYQYLPTGMFGTQPNPPKLAYDPAAAKKLLAEAGYAKGFQLTVATTNDRYINDSQITQAVAQYLTQVGIKTEVDAMTRAIYFPRRAKKEFSVALGGWGSATGEAASFLRQWPPTPNEAKTIGGSNYGGYKNEQFDKVIREAITTLDDAKRAALLQEAGKLVLADNAFIPLHFESGIWAFKSDLTVAGRADQFMLAMSVKPVAK</sequence>
<feature type="domain" description="Solute-binding protein family 5" evidence="6">
    <location>
        <begin position="65"/>
        <end position="445"/>
    </location>
</feature>
<comment type="similarity">
    <text evidence="2">Belongs to the bacterial solute-binding protein 5 family.</text>
</comment>
<gene>
    <name evidence="7" type="ORF">DWE98_07455</name>
</gene>
<evidence type="ECO:0000256" key="3">
    <source>
        <dbReference type="ARBA" id="ARBA00022448"/>
    </source>
</evidence>
<evidence type="ECO:0000256" key="5">
    <source>
        <dbReference type="SAM" id="SignalP"/>
    </source>
</evidence>
<evidence type="ECO:0000259" key="6">
    <source>
        <dbReference type="Pfam" id="PF00496"/>
    </source>
</evidence>
<evidence type="ECO:0000313" key="7">
    <source>
        <dbReference type="EMBL" id="RDJ26682.1"/>
    </source>
</evidence>
<dbReference type="PANTHER" id="PTHR30290">
    <property type="entry name" value="PERIPLASMIC BINDING COMPONENT OF ABC TRANSPORTER"/>
    <property type="match status" value="1"/>
</dbReference>
<dbReference type="GO" id="GO:0015833">
    <property type="term" value="P:peptide transport"/>
    <property type="evidence" value="ECO:0007669"/>
    <property type="project" value="TreeGrafter"/>
</dbReference>